<keyword evidence="1" id="KW-0472">Membrane</keyword>
<dbReference type="Proteomes" id="UP001150830">
    <property type="component" value="Unassembled WGS sequence"/>
</dbReference>
<dbReference type="RefSeq" id="WP_283173914.1">
    <property type="nucleotide sequence ID" value="NZ_JAPNOA010000028.1"/>
</dbReference>
<dbReference type="EMBL" id="JAPNOA010000028">
    <property type="protein sequence ID" value="MCY0965702.1"/>
    <property type="molecule type" value="Genomic_DNA"/>
</dbReference>
<dbReference type="AlphaFoldDB" id="A0A9X3EDP3"/>
<reference evidence="2" key="1">
    <citation type="submission" date="2022-11" db="EMBL/GenBank/DDBJ databases">
        <title>Parathalassolutuus dongxingensis gen. nov., sp. nov., a novel member of family Oceanospirillaceae isolated from a coastal shrimp pond in Guangxi, China.</title>
        <authorList>
            <person name="Chen H."/>
        </authorList>
    </citation>
    <scope>NUCLEOTIDE SEQUENCE</scope>
    <source>
        <strain evidence="2">G-43</strain>
    </source>
</reference>
<gene>
    <name evidence="2" type="ORF">OUO13_10920</name>
</gene>
<evidence type="ECO:0000313" key="2">
    <source>
        <dbReference type="EMBL" id="MCY0965702.1"/>
    </source>
</evidence>
<keyword evidence="1" id="KW-0812">Transmembrane</keyword>
<keyword evidence="1" id="KW-1133">Transmembrane helix</keyword>
<evidence type="ECO:0000256" key="1">
    <source>
        <dbReference type="SAM" id="Phobius"/>
    </source>
</evidence>
<protein>
    <submittedName>
        <fullName evidence="2">Uncharacterized protein</fullName>
    </submittedName>
</protein>
<organism evidence="2 3">
    <name type="scientific">Parathalassolituus penaei</name>
    <dbReference type="NCBI Taxonomy" id="2997323"/>
    <lineage>
        <taxon>Bacteria</taxon>
        <taxon>Pseudomonadati</taxon>
        <taxon>Pseudomonadota</taxon>
        <taxon>Gammaproteobacteria</taxon>
        <taxon>Oceanospirillales</taxon>
        <taxon>Oceanospirillaceae</taxon>
        <taxon>Parathalassolituus</taxon>
    </lineage>
</organism>
<accession>A0A9X3EDP3</accession>
<feature type="transmembrane region" description="Helical" evidence="1">
    <location>
        <begin position="12"/>
        <end position="32"/>
    </location>
</feature>
<name>A0A9X3EDP3_9GAMM</name>
<proteinExistence type="predicted"/>
<comment type="caution">
    <text evidence="2">The sequence shown here is derived from an EMBL/GenBank/DDBJ whole genome shotgun (WGS) entry which is preliminary data.</text>
</comment>
<evidence type="ECO:0000313" key="3">
    <source>
        <dbReference type="Proteomes" id="UP001150830"/>
    </source>
</evidence>
<sequence>MNKPPAGNNKVILVIVLIVIAILVYIMSDFHLSRESPYQNELFFGPIEKPVPETSATAAGKTKP</sequence>
<keyword evidence="3" id="KW-1185">Reference proteome</keyword>